<dbReference type="Gene3D" id="3.30.428.10">
    <property type="entry name" value="HIT-like"/>
    <property type="match status" value="1"/>
</dbReference>
<proteinExistence type="predicted"/>
<dbReference type="EMBL" id="JACOGG010000004">
    <property type="protein sequence ID" value="MBC3934807.1"/>
    <property type="molecule type" value="Genomic_DNA"/>
</dbReference>
<reference evidence="3" key="1">
    <citation type="submission" date="2020-08" db="EMBL/GenBank/DDBJ databases">
        <title>Novel species isolated from subtropical streams in China.</title>
        <authorList>
            <person name="Lu H."/>
        </authorList>
    </citation>
    <scope>NUCLEOTIDE SEQUENCE</scope>
    <source>
        <strain evidence="3">CY7W</strain>
    </source>
</reference>
<dbReference type="RefSeq" id="WP_186880471.1">
    <property type="nucleotide sequence ID" value="NZ_JACOGG010000004.1"/>
</dbReference>
<dbReference type="InterPro" id="IPR036265">
    <property type="entry name" value="HIT-like_sf"/>
</dbReference>
<feature type="domain" description="HIT" evidence="2">
    <location>
        <begin position="10"/>
        <end position="111"/>
    </location>
</feature>
<gene>
    <name evidence="3" type="ORF">H8K47_05485</name>
</gene>
<evidence type="ECO:0000259" key="2">
    <source>
        <dbReference type="PROSITE" id="PS51084"/>
    </source>
</evidence>
<name>A0A923KV04_9BURK</name>
<keyword evidence="4" id="KW-1185">Reference proteome</keyword>
<evidence type="ECO:0000313" key="4">
    <source>
        <dbReference type="Proteomes" id="UP000612361"/>
    </source>
</evidence>
<dbReference type="SUPFAM" id="SSF54197">
    <property type="entry name" value="HIT-like"/>
    <property type="match status" value="1"/>
</dbReference>
<accession>A0A923KV04</accession>
<dbReference type="PIRSF" id="PIRSF000714">
    <property type="entry name" value="HIT"/>
    <property type="match status" value="1"/>
</dbReference>
<dbReference type="GO" id="GO:0003824">
    <property type="term" value="F:catalytic activity"/>
    <property type="evidence" value="ECO:0007669"/>
    <property type="project" value="InterPro"/>
</dbReference>
<comment type="caution">
    <text evidence="3">The sequence shown here is derived from an EMBL/GenBank/DDBJ whole genome shotgun (WGS) entry which is preliminary data.</text>
</comment>
<dbReference type="InterPro" id="IPR026026">
    <property type="entry name" value="HIT_Hint"/>
</dbReference>
<sequence>MQPVQLETVPGCELCTAAQAQLIASSANWRVILVDDANYPGFCRVIWHQHVKEMTDLSEAERQEFMQVVWQVEAAQREVLLPHKINLASFGNMVPHLHWHVIPRYLDDAHFPNPVWAAAQTSGPAEAILSARRERLPQLIQAIQQRLSSK</sequence>
<dbReference type="AlphaFoldDB" id="A0A923KV04"/>
<organism evidence="3 4">
    <name type="scientific">Undibacterium rugosum</name>
    <dbReference type="NCBI Taxonomy" id="2762291"/>
    <lineage>
        <taxon>Bacteria</taxon>
        <taxon>Pseudomonadati</taxon>
        <taxon>Pseudomonadota</taxon>
        <taxon>Betaproteobacteria</taxon>
        <taxon>Burkholderiales</taxon>
        <taxon>Oxalobacteraceae</taxon>
        <taxon>Undibacterium</taxon>
    </lineage>
</organism>
<dbReference type="PROSITE" id="PS51084">
    <property type="entry name" value="HIT_2"/>
    <property type="match status" value="1"/>
</dbReference>
<evidence type="ECO:0000313" key="3">
    <source>
        <dbReference type="EMBL" id="MBC3934807.1"/>
    </source>
</evidence>
<dbReference type="InterPro" id="IPR011146">
    <property type="entry name" value="HIT-like"/>
</dbReference>
<feature type="short sequence motif" description="Histidine triad motif" evidence="1">
    <location>
        <begin position="96"/>
        <end position="100"/>
    </location>
</feature>
<protein>
    <submittedName>
        <fullName evidence="3">HIT family protein</fullName>
    </submittedName>
</protein>
<dbReference type="Proteomes" id="UP000612361">
    <property type="component" value="Unassembled WGS sequence"/>
</dbReference>
<dbReference type="Pfam" id="PF01230">
    <property type="entry name" value="HIT"/>
    <property type="match status" value="1"/>
</dbReference>
<evidence type="ECO:0000256" key="1">
    <source>
        <dbReference type="PROSITE-ProRule" id="PRU00464"/>
    </source>
</evidence>